<dbReference type="PANTHER" id="PTHR15503">
    <property type="entry name" value="LDOC1 RELATED"/>
    <property type="match status" value="1"/>
</dbReference>
<comment type="caution">
    <text evidence="2">The sequence shown here is derived from an EMBL/GenBank/DDBJ whole genome shotgun (WGS) entry which is preliminary data.</text>
</comment>
<keyword evidence="2" id="KW-0695">RNA-directed DNA polymerase</keyword>
<feature type="compositionally biased region" description="Basic and acidic residues" evidence="1">
    <location>
        <begin position="130"/>
        <end position="158"/>
    </location>
</feature>
<feature type="compositionally biased region" description="Basic and acidic residues" evidence="1">
    <location>
        <begin position="95"/>
        <end position="123"/>
    </location>
</feature>
<keyword evidence="3" id="KW-1185">Reference proteome</keyword>
<reference evidence="2 3" key="1">
    <citation type="journal article" date="2018" name="Mol. Plant">
        <title>The genome of Artemisia annua provides insight into the evolution of Asteraceae family and artemisinin biosynthesis.</title>
        <authorList>
            <person name="Shen Q."/>
            <person name="Zhang L."/>
            <person name="Liao Z."/>
            <person name="Wang S."/>
            <person name="Yan T."/>
            <person name="Shi P."/>
            <person name="Liu M."/>
            <person name="Fu X."/>
            <person name="Pan Q."/>
            <person name="Wang Y."/>
            <person name="Lv Z."/>
            <person name="Lu X."/>
            <person name="Zhang F."/>
            <person name="Jiang W."/>
            <person name="Ma Y."/>
            <person name="Chen M."/>
            <person name="Hao X."/>
            <person name="Li L."/>
            <person name="Tang Y."/>
            <person name="Lv G."/>
            <person name="Zhou Y."/>
            <person name="Sun X."/>
            <person name="Brodelius P.E."/>
            <person name="Rose J.K.C."/>
            <person name="Tang K."/>
        </authorList>
    </citation>
    <scope>NUCLEOTIDE SEQUENCE [LARGE SCALE GENOMIC DNA]</scope>
    <source>
        <strain evidence="3">cv. Huhao1</strain>
        <tissue evidence="2">Leaf</tissue>
    </source>
</reference>
<proteinExistence type="predicted"/>
<name>A0A2U1QDT5_ARTAN</name>
<keyword evidence="2" id="KW-0548">Nucleotidyltransferase</keyword>
<feature type="compositionally biased region" description="Polar residues" evidence="1">
    <location>
        <begin position="159"/>
        <end position="175"/>
    </location>
</feature>
<dbReference type="InterPro" id="IPR032567">
    <property type="entry name" value="RTL1-rel"/>
</dbReference>
<evidence type="ECO:0000313" key="2">
    <source>
        <dbReference type="EMBL" id="PWA96179.1"/>
    </source>
</evidence>
<sequence>MVNNRRNRQPNGGPEEEEQEIPNLEAMVAAAIANMLPGLNANEVISRLIHDMRNGAGSSGGSSSSGGRPTNITGWLERFMNDAARNIEIFHEGSGYKRSRDGDRIQHRAQGDSSKGDSGRGDYGRGPSGRGHDSRGQSDRGRADQATDYQGRSDRATDQRGQPNRSSGSSGQQRPTEVLPPPPLFPTCGKPHPGQCRKLTGECYRCASNAHRVKDCSKGNFTSSANTPRLPAPSGRVFTTTRDQAAGTSGTITGILYFGDHTAFVLFDTGATHYIISTTFSKKLKLTPTPLMNQISISTPMKDHPPPSTISPRPPTPPISIAPDEQVLGVEETLQSLGTQTNADDSLAAEHVTVEAHTSVETLFTAEEEHMVSSSTDPSVPAHTSPIASGVQDLPADSLEELVICDDDLYNRIKTRLHHDGLLTPHLAANLSSIGEESPSQNFKLDEVEAATVSDASLSHTADDVSIAADPTAIVASSVLYKGKAKVVEEDVPSKKRTRRQMEEDRLGEEAAKLLHDDQQADLARIHEIKVREVELAAPRDAEIRMKMDANVAAEVSADVPLVPSSVETHESANVSATEPSSHHSSKYIPGIGLKYWAYSMSCSHWE</sequence>
<accession>A0A2U1QDT5</accession>
<dbReference type="CDD" id="cd00303">
    <property type="entry name" value="retropepsin_like"/>
    <property type="match status" value="1"/>
</dbReference>
<feature type="region of interest" description="Disordered" evidence="1">
    <location>
        <begin position="1"/>
        <end position="20"/>
    </location>
</feature>
<gene>
    <name evidence="2" type="ORF">CTI12_AA042460</name>
</gene>
<dbReference type="GO" id="GO:0003964">
    <property type="term" value="F:RNA-directed DNA polymerase activity"/>
    <property type="evidence" value="ECO:0007669"/>
    <property type="project" value="UniProtKB-KW"/>
</dbReference>
<keyword evidence="2" id="KW-0808">Transferase</keyword>
<evidence type="ECO:0000313" key="3">
    <source>
        <dbReference type="Proteomes" id="UP000245207"/>
    </source>
</evidence>
<dbReference type="EMBL" id="PKPP01000192">
    <property type="protein sequence ID" value="PWA96179.1"/>
    <property type="molecule type" value="Genomic_DNA"/>
</dbReference>
<organism evidence="2 3">
    <name type="scientific">Artemisia annua</name>
    <name type="common">Sweet wormwood</name>
    <dbReference type="NCBI Taxonomy" id="35608"/>
    <lineage>
        <taxon>Eukaryota</taxon>
        <taxon>Viridiplantae</taxon>
        <taxon>Streptophyta</taxon>
        <taxon>Embryophyta</taxon>
        <taxon>Tracheophyta</taxon>
        <taxon>Spermatophyta</taxon>
        <taxon>Magnoliopsida</taxon>
        <taxon>eudicotyledons</taxon>
        <taxon>Gunneridae</taxon>
        <taxon>Pentapetalae</taxon>
        <taxon>asterids</taxon>
        <taxon>campanulids</taxon>
        <taxon>Asterales</taxon>
        <taxon>Asteraceae</taxon>
        <taxon>Asteroideae</taxon>
        <taxon>Anthemideae</taxon>
        <taxon>Artemisiinae</taxon>
        <taxon>Artemisia</taxon>
    </lineage>
</organism>
<dbReference type="Proteomes" id="UP000245207">
    <property type="component" value="Unassembled WGS sequence"/>
</dbReference>
<protein>
    <submittedName>
        <fullName evidence="2">Reverse transcriptase domain-containing protein</fullName>
    </submittedName>
</protein>
<dbReference type="PANTHER" id="PTHR15503:SF45">
    <property type="entry name" value="RNA-DIRECTED DNA POLYMERASE HOMOLOG"/>
    <property type="match status" value="1"/>
</dbReference>
<feature type="region of interest" description="Disordered" evidence="1">
    <location>
        <begin position="567"/>
        <end position="586"/>
    </location>
</feature>
<evidence type="ECO:0000256" key="1">
    <source>
        <dbReference type="SAM" id="MobiDB-lite"/>
    </source>
</evidence>
<feature type="region of interest" description="Disordered" evidence="1">
    <location>
        <begin position="95"/>
        <end position="186"/>
    </location>
</feature>
<dbReference type="Pfam" id="PF08284">
    <property type="entry name" value="RVP_2"/>
    <property type="match status" value="1"/>
</dbReference>
<dbReference type="AlphaFoldDB" id="A0A2U1QDT5"/>